<protein>
    <submittedName>
        <fullName evidence="1">Uncharacterized protein</fullName>
    </submittedName>
</protein>
<name>A0A2P2PUA3_RHIMU</name>
<reference evidence="1" key="1">
    <citation type="submission" date="2018-02" db="EMBL/GenBank/DDBJ databases">
        <title>Rhizophora mucronata_Transcriptome.</title>
        <authorList>
            <person name="Meera S.P."/>
            <person name="Sreeshan A."/>
            <person name="Augustine A."/>
        </authorList>
    </citation>
    <scope>NUCLEOTIDE SEQUENCE</scope>
    <source>
        <tissue evidence="1">Leaf</tissue>
    </source>
</reference>
<sequence length="43" mass="4887">MFLRVSGGASGIYFLVGNLVAEFSWTFNSASKNNRMDFIVLYY</sequence>
<dbReference type="AlphaFoldDB" id="A0A2P2PUA3"/>
<organism evidence="1">
    <name type="scientific">Rhizophora mucronata</name>
    <name type="common">Asiatic mangrove</name>
    <dbReference type="NCBI Taxonomy" id="61149"/>
    <lineage>
        <taxon>Eukaryota</taxon>
        <taxon>Viridiplantae</taxon>
        <taxon>Streptophyta</taxon>
        <taxon>Embryophyta</taxon>
        <taxon>Tracheophyta</taxon>
        <taxon>Spermatophyta</taxon>
        <taxon>Magnoliopsida</taxon>
        <taxon>eudicotyledons</taxon>
        <taxon>Gunneridae</taxon>
        <taxon>Pentapetalae</taxon>
        <taxon>rosids</taxon>
        <taxon>fabids</taxon>
        <taxon>Malpighiales</taxon>
        <taxon>Rhizophoraceae</taxon>
        <taxon>Rhizophora</taxon>
    </lineage>
</organism>
<evidence type="ECO:0000313" key="1">
    <source>
        <dbReference type="EMBL" id="MBX58291.1"/>
    </source>
</evidence>
<dbReference type="EMBL" id="GGEC01077807">
    <property type="protein sequence ID" value="MBX58291.1"/>
    <property type="molecule type" value="Transcribed_RNA"/>
</dbReference>
<accession>A0A2P2PUA3</accession>
<proteinExistence type="predicted"/>